<feature type="domain" description="Mce/MlaD" evidence="1">
    <location>
        <begin position="47"/>
        <end position="122"/>
    </location>
</feature>
<evidence type="ECO:0000259" key="2">
    <source>
        <dbReference type="Pfam" id="PF11887"/>
    </source>
</evidence>
<comment type="caution">
    <text evidence="3">The sequence shown here is derived from an EMBL/GenBank/DDBJ whole genome shotgun (WGS) entry which is preliminary data.</text>
</comment>
<dbReference type="PANTHER" id="PTHR33371">
    <property type="entry name" value="INTERMEMBRANE PHOSPHOLIPID TRANSPORT SYSTEM BINDING PROTEIN MLAD-RELATED"/>
    <property type="match status" value="1"/>
</dbReference>
<protein>
    <submittedName>
        <fullName evidence="3">MCE family protein</fullName>
    </submittedName>
</protein>
<evidence type="ECO:0000313" key="4">
    <source>
        <dbReference type="Proteomes" id="UP001501116"/>
    </source>
</evidence>
<reference evidence="4" key="1">
    <citation type="journal article" date="2019" name="Int. J. Syst. Evol. Microbiol.">
        <title>The Global Catalogue of Microorganisms (GCM) 10K type strain sequencing project: providing services to taxonomists for standard genome sequencing and annotation.</title>
        <authorList>
            <consortium name="The Broad Institute Genomics Platform"/>
            <consortium name="The Broad Institute Genome Sequencing Center for Infectious Disease"/>
            <person name="Wu L."/>
            <person name="Ma J."/>
        </authorList>
    </citation>
    <scope>NUCLEOTIDE SEQUENCE [LARGE SCALE GENOMIC DNA]</scope>
    <source>
        <strain evidence="4">JCM 14545</strain>
    </source>
</reference>
<proteinExistence type="predicted"/>
<dbReference type="InterPro" id="IPR052336">
    <property type="entry name" value="MlaD_Phospholipid_Transporter"/>
</dbReference>
<dbReference type="PROSITE" id="PS51257">
    <property type="entry name" value="PROKAR_LIPOPROTEIN"/>
    <property type="match status" value="1"/>
</dbReference>
<dbReference type="EMBL" id="BAAANN010000037">
    <property type="protein sequence ID" value="GAA1982525.1"/>
    <property type="molecule type" value="Genomic_DNA"/>
</dbReference>
<dbReference type="InterPro" id="IPR003399">
    <property type="entry name" value="Mce/MlaD"/>
</dbReference>
<gene>
    <name evidence="3" type="ORF">GCM10009754_69300</name>
</gene>
<name>A0ABP5DQ94_9PSEU</name>
<organism evidence="3 4">
    <name type="scientific">Amycolatopsis minnesotensis</name>
    <dbReference type="NCBI Taxonomy" id="337894"/>
    <lineage>
        <taxon>Bacteria</taxon>
        <taxon>Bacillati</taxon>
        <taxon>Actinomycetota</taxon>
        <taxon>Actinomycetes</taxon>
        <taxon>Pseudonocardiales</taxon>
        <taxon>Pseudonocardiaceae</taxon>
        <taxon>Amycolatopsis</taxon>
    </lineage>
</organism>
<sequence length="341" mass="35520">MGDRTKTRVVAVVLLGALTAGCGGSGADSVYDLPLPGGAALGEHPFTVKASFPNVLDLVPQSGVKVNDVAVGRVEHVELAADGRSAEVTLRVNGDVKLPGNAIARLRQSSILGEKFVELAPPESASPIGALRDGAVIPLADSTMAPEIEEVFGALSLLLNGGGVAQIQNITRQLNDALGGKESAARSLIGNLNTFAGGLDEHRSEITRALDSVNRLSATLGQHKDEISTTLSDLTPGIKVLADQREALVGMLKSLASLTNVAVDTVHKSKDDLVADLRALEPTLRQLANSGAALPKAMEMLLTFPFPDSALNTIKGDYLNTFLNYDAKTRKALAEALAGGH</sequence>
<dbReference type="InterPro" id="IPR024516">
    <property type="entry name" value="Mce_C"/>
</dbReference>
<dbReference type="Proteomes" id="UP001501116">
    <property type="component" value="Unassembled WGS sequence"/>
</dbReference>
<dbReference type="Pfam" id="PF02470">
    <property type="entry name" value="MlaD"/>
    <property type="match status" value="1"/>
</dbReference>
<evidence type="ECO:0000313" key="3">
    <source>
        <dbReference type="EMBL" id="GAA1982525.1"/>
    </source>
</evidence>
<dbReference type="RefSeq" id="WP_344428824.1">
    <property type="nucleotide sequence ID" value="NZ_BAAANN010000037.1"/>
</dbReference>
<feature type="domain" description="Mammalian cell entry C-terminal" evidence="2">
    <location>
        <begin position="130"/>
        <end position="299"/>
    </location>
</feature>
<dbReference type="NCBIfam" id="TIGR00996">
    <property type="entry name" value="Mtu_fam_mce"/>
    <property type="match status" value="1"/>
</dbReference>
<keyword evidence="4" id="KW-1185">Reference proteome</keyword>
<dbReference type="PANTHER" id="PTHR33371:SF15">
    <property type="entry name" value="LIPOPROTEIN LPRN"/>
    <property type="match status" value="1"/>
</dbReference>
<evidence type="ECO:0000259" key="1">
    <source>
        <dbReference type="Pfam" id="PF02470"/>
    </source>
</evidence>
<accession>A0ABP5DQ94</accession>
<dbReference type="InterPro" id="IPR005693">
    <property type="entry name" value="Mce"/>
</dbReference>
<dbReference type="Pfam" id="PF11887">
    <property type="entry name" value="Mce4_CUP1"/>
    <property type="match status" value="1"/>
</dbReference>